<proteinExistence type="predicted"/>
<evidence type="ECO:0000313" key="4">
    <source>
        <dbReference type="Proteomes" id="UP000265614"/>
    </source>
</evidence>
<dbReference type="Proteomes" id="UP000265614">
    <property type="component" value="Unassembled WGS sequence"/>
</dbReference>
<dbReference type="EMBL" id="QZEZ01000014">
    <property type="protein sequence ID" value="RJK92536.1"/>
    <property type="molecule type" value="Genomic_DNA"/>
</dbReference>
<comment type="caution">
    <text evidence="3">The sequence shown here is derived from an EMBL/GenBank/DDBJ whole genome shotgun (WGS) entry which is preliminary data.</text>
</comment>
<dbReference type="OrthoDB" id="3685619at2"/>
<accession>A0A3A3YQQ6</accession>
<evidence type="ECO:0000313" key="3">
    <source>
        <dbReference type="EMBL" id="RJK92536.1"/>
    </source>
</evidence>
<feature type="transmembrane region" description="Helical" evidence="1">
    <location>
        <begin position="66"/>
        <end position="86"/>
    </location>
</feature>
<gene>
    <name evidence="3" type="ORF">D5H78_18845</name>
</gene>
<keyword evidence="1" id="KW-1133">Transmembrane helix</keyword>
<feature type="transmembrane region" description="Helical" evidence="1">
    <location>
        <begin position="6"/>
        <end position="24"/>
    </location>
</feature>
<reference evidence="3 4" key="1">
    <citation type="submission" date="2018-09" db="EMBL/GenBank/DDBJ databases">
        <title>YIM 75000 draft genome.</title>
        <authorList>
            <person name="Tang S."/>
            <person name="Feng Y."/>
        </authorList>
    </citation>
    <scope>NUCLEOTIDE SEQUENCE [LARGE SCALE GENOMIC DNA]</scope>
    <source>
        <strain evidence="3 4">YIM 75000</strain>
    </source>
</reference>
<feature type="domain" description="DUF6545" evidence="2">
    <location>
        <begin position="249"/>
        <end position="384"/>
    </location>
</feature>
<dbReference type="AlphaFoldDB" id="A0A3A3YQQ6"/>
<feature type="transmembrane region" description="Helical" evidence="1">
    <location>
        <begin position="98"/>
        <end position="119"/>
    </location>
</feature>
<feature type="transmembrane region" description="Helical" evidence="1">
    <location>
        <begin position="139"/>
        <end position="162"/>
    </location>
</feature>
<organism evidence="3 4">
    <name type="scientific">Vallicoccus soli</name>
    <dbReference type="NCBI Taxonomy" id="2339232"/>
    <lineage>
        <taxon>Bacteria</taxon>
        <taxon>Bacillati</taxon>
        <taxon>Actinomycetota</taxon>
        <taxon>Actinomycetes</taxon>
        <taxon>Motilibacterales</taxon>
        <taxon>Vallicoccaceae</taxon>
        <taxon>Vallicoccus</taxon>
    </lineage>
</organism>
<feature type="transmembrane region" description="Helical" evidence="1">
    <location>
        <begin position="174"/>
        <end position="196"/>
    </location>
</feature>
<keyword evidence="4" id="KW-1185">Reference proteome</keyword>
<dbReference type="Pfam" id="PF20182">
    <property type="entry name" value="DUF6545"/>
    <property type="match status" value="1"/>
</dbReference>
<evidence type="ECO:0000259" key="2">
    <source>
        <dbReference type="Pfam" id="PF20182"/>
    </source>
</evidence>
<evidence type="ECO:0000256" key="1">
    <source>
        <dbReference type="SAM" id="Phobius"/>
    </source>
</evidence>
<dbReference type="InterPro" id="IPR046675">
    <property type="entry name" value="DUF6545"/>
</dbReference>
<name>A0A3A3YQQ6_9ACTN</name>
<dbReference type="NCBIfam" id="NF042915">
    <property type="entry name" value="MAB_1171c_fam"/>
    <property type="match status" value="1"/>
</dbReference>
<feature type="transmembrane region" description="Helical" evidence="1">
    <location>
        <begin position="31"/>
        <end position="54"/>
    </location>
</feature>
<protein>
    <recommendedName>
        <fullName evidence="2">DUF6545 domain-containing protein</fullName>
    </recommendedName>
</protein>
<feature type="transmembrane region" description="Helical" evidence="1">
    <location>
        <begin position="216"/>
        <end position="238"/>
    </location>
</feature>
<sequence length="404" mass="44210">MMYVGVALVWLVLLVKVPAVLRGWRDRGRRTYWLAIFCLMVCLTVDRTPIYWATSRFTGIPNLAHGISYGAAIVGGFLAQLFLLYSYDRRRLDRELPWRRVFLGVGLVLYAALFVAGPAQLPTDPDVPHVAATGPGLAAFRLVLAAMVCWSMAEISWLAWRFSALSAQASLRRGMRVVSLGCALVAVRVGIEYGVFPLWSAASGWTESWSYSGALYGLNLVAMGGAALMALGTALPALSRRREGLRASARHREECRTLLPLWEQLRSVTPALSNVRGAAPRRGAGRWAPLDGLYRMVAEIRDGYVALWPYRDLVVEQDLRRRGAAAGLRDLDLDAYVEAGSLRGAMDARATSQLAAQPISPPSLTGGSFDAEVDYLLRVARWWETPDAGAALADRTESGTSARP</sequence>
<dbReference type="InterPro" id="IPR050039">
    <property type="entry name" value="MAB_1171c-like"/>
</dbReference>
<keyword evidence="1" id="KW-0472">Membrane</keyword>
<keyword evidence="1" id="KW-0812">Transmembrane</keyword>